<sequence length="376" mass="44334">FKVHISKFQVKDIRFNYLQDVSSRRKFCDRLEKLLPQLCSLSESLNSEATADQLSSSGASKKRSFREEVQMMRNLHPENNDPDKLGEFLDSSNRAWRQACVTFFGCIDRATFGGKYREQIYCACLPGCCYEELLNIFQHFRDGLILSTKQYKEIPAGLFRFFVGCRDEPRVHRLLGRFSTGVITMEQFRSASKELKENQQKDEDLKAENKRLRDENEQLKKENERLKRQKRHQDVFEYAEDLEQTEPTVRKTYQRKVTAEVEVHLEEAHKKRRIQKEKEERYIELIDEIIREDEAETTEVTEAIEEDNEVVENIQEVTNEVTFSKGEKITAFWEDKNISGWYPAVVLRVNKNSYYVRYFDGVKSSLKPKDIKKTAN</sequence>
<keyword evidence="1" id="KW-0175">Coiled coil</keyword>
<dbReference type="Gene3D" id="6.10.250.2910">
    <property type="match status" value="1"/>
</dbReference>
<dbReference type="AlphaFoldDB" id="A0A8B6FVH0"/>
<evidence type="ECO:0000256" key="1">
    <source>
        <dbReference type="SAM" id="Coils"/>
    </source>
</evidence>
<organism evidence="2 3">
    <name type="scientific">Mytilus galloprovincialis</name>
    <name type="common">Mediterranean mussel</name>
    <dbReference type="NCBI Taxonomy" id="29158"/>
    <lineage>
        <taxon>Eukaryota</taxon>
        <taxon>Metazoa</taxon>
        <taxon>Spiralia</taxon>
        <taxon>Lophotrochozoa</taxon>
        <taxon>Mollusca</taxon>
        <taxon>Bivalvia</taxon>
        <taxon>Autobranchia</taxon>
        <taxon>Pteriomorphia</taxon>
        <taxon>Mytilida</taxon>
        <taxon>Mytiloidea</taxon>
        <taxon>Mytilidae</taxon>
        <taxon>Mytilinae</taxon>
        <taxon>Mytilus</taxon>
    </lineage>
</organism>
<reference evidence="2" key="1">
    <citation type="submission" date="2018-11" db="EMBL/GenBank/DDBJ databases">
        <authorList>
            <person name="Alioto T."/>
            <person name="Alioto T."/>
        </authorList>
    </citation>
    <scope>NUCLEOTIDE SEQUENCE</scope>
</reference>
<feature type="non-terminal residue" evidence="2">
    <location>
        <position position="376"/>
    </location>
</feature>
<dbReference type="SUPFAM" id="SSF63748">
    <property type="entry name" value="Tudor/PWWP/MBT"/>
    <property type="match status" value="1"/>
</dbReference>
<evidence type="ECO:0000313" key="2">
    <source>
        <dbReference type="EMBL" id="VDI53485.1"/>
    </source>
</evidence>
<dbReference type="Proteomes" id="UP000596742">
    <property type="component" value="Unassembled WGS sequence"/>
</dbReference>
<proteinExistence type="predicted"/>
<dbReference type="Gene3D" id="2.30.30.140">
    <property type="match status" value="1"/>
</dbReference>
<name>A0A8B6FVH0_MYTGA</name>
<gene>
    <name evidence="2" type="ORF">MGAL_10B033632</name>
</gene>
<dbReference type="OrthoDB" id="6115117at2759"/>
<evidence type="ECO:0000313" key="3">
    <source>
        <dbReference type="Proteomes" id="UP000596742"/>
    </source>
</evidence>
<accession>A0A8B6FVH0</accession>
<evidence type="ECO:0008006" key="4">
    <source>
        <dbReference type="Google" id="ProtNLM"/>
    </source>
</evidence>
<keyword evidence="3" id="KW-1185">Reference proteome</keyword>
<protein>
    <recommendedName>
        <fullName evidence="4">Tudor domain-containing protein</fullName>
    </recommendedName>
</protein>
<dbReference type="EMBL" id="UYJE01007303">
    <property type="protein sequence ID" value="VDI53485.1"/>
    <property type="molecule type" value="Genomic_DNA"/>
</dbReference>
<comment type="caution">
    <text evidence="2">The sequence shown here is derived from an EMBL/GenBank/DDBJ whole genome shotgun (WGS) entry which is preliminary data.</text>
</comment>
<feature type="coiled-coil region" evidence="1">
    <location>
        <begin position="188"/>
        <end position="232"/>
    </location>
</feature>